<dbReference type="AlphaFoldDB" id="A0A9W7SPS8"/>
<evidence type="ECO:0000313" key="1">
    <source>
        <dbReference type="EMBL" id="KAH9826346.1"/>
    </source>
</evidence>
<keyword evidence="2" id="KW-1185">Reference proteome</keyword>
<organism evidence="1 2">
    <name type="scientific">Teratosphaeria destructans</name>
    <dbReference type="NCBI Taxonomy" id="418781"/>
    <lineage>
        <taxon>Eukaryota</taxon>
        <taxon>Fungi</taxon>
        <taxon>Dikarya</taxon>
        <taxon>Ascomycota</taxon>
        <taxon>Pezizomycotina</taxon>
        <taxon>Dothideomycetes</taxon>
        <taxon>Dothideomycetidae</taxon>
        <taxon>Mycosphaerellales</taxon>
        <taxon>Teratosphaeriaceae</taxon>
        <taxon>Teratosphaeria</taxon>
    </lineage>
</organism>
<dbReference type="EMBL" id="RIBY02001990">
    <property type="protein sequence ID" value="KAH9826346.1"/>
    <property type="molecule type" value="Genomic_DNA"/>
</dbReference>
<accession>A0A9W7SPS8</accession>
<gene>
    <name evidence="1" type="ORF">Tdes44962_MAKER03478</name>
</gene>
<comment type="caution">
    <text evidence="1">The sequence shown here is derived from an EMBL/GenBank/DDBJ whole genome shotgun (WGS) entry which is preliminary data.</text>
</comment>
<reference evidence="1 2" key="2">
    <citation type="journal article" date="2021" name="Curr. Genet.">
        <title>Genetic response to nitrogen starvation in the aggressive Eucalyptus foliar pathogen Teratosphaeria destructans.</title>
        <authorList>
            <person name="Havenga M."/>
            <person name="Wingfield B.D."/>
            <person name="Wingfield M.J."/>
            <person name="Dreyer L.L."/>
            <person name="Roets F."/>
            <person name="Aylward J."/>
        </authorList>
    </citation>
    <scope>NUCLEOTIDE SEQUENCE [LARGE SCALE GENOMIC DNA]</scope>
    <source>
        <strain evidence="1">CMW44962</strain>
    </source>
</reference>
<protein>
    <recommendedName>
        <fullName evidence="3">SHSP domain-containing protein</fullName>
    </recommendedName>
</protein>
<evidence type="ECO:0008006" key="3">
    <source>
        <dbReference type="Google" id="ProtNLM"/>
    </source>
</evidence>
<reference evidence="1 2" key="1">
    <citation type="journal article" date="2018" name="IMA Fungus">
        <title>IMA Genome-F 10: Nine draft genome sequences of Claviceps purpurea s.lat., including C. arundinis, C. humidiphila, and C. cf. spartinae, pseudomolecules for the pitch canker pathogen Fusarium circinatum, draft genome of Davidsoniella eucalypti, Grosmannia galeiformis, Quambalaria eucalypti, and Teratosphaeria destructans.</title>
        <authorList>
            <person name="Wingfield B.D."/>
            <person name="Liu M."/>
            <person name="Nguyen H.D."/>
            <person name="Lane F.A."/>
            <person name="Morgan S.W."/>
            <person name="De Vos L."/>
            <person name="Wilken P.M."/>
            <person name="Duong T.A."/>
            <person name="Aylward J."/>
            <person name="Coetzee M.P."/>
            <person name="Dadej K."/>
            <person name="De Beer Z.W."/>
            <person name="Findlay W."/>
            <person name="Havenga M."/>
            <person name="Kolarik M."/>
            <person name="Menzies J.G."/>
            <person name="Naidoo K."/>
            <person name="Pochopski O."/>
            <person name="Shoukouhi P."/>
            <person name="Santana Q.C."/>
            <person name="Seifert K.A."/>
            <person name="Soal N."/>
            <person name="Steenkamp E.T."/>
            <person name="Tatham C.T."/>
            <person name="van der Nest M.A."/>
            <person name="Wingfield M.J."/>
        </authorList>
    </citation>
    <scope>NUCLEOTIDE SEQUENCE [LARGE SCALE GENOMIC DNA]</scope>
    <source>
        <strain evidence="1">CMW44962</strain>
    </source>
</reference>
<sequence length="62" mass="7018">MCGFPFEPDHDILRARLEAGLLIWRVPKKHASKPKEVDTEKAHVESGQYAIALCPSMGIWDQ</sequence>
<dbReference type="Proteomes" id="UP001138500">
    <property type="component" value="Unassembled WGS sequence"/>
</dbReference>
<name>A0A9W7SPS8_9PEZI</name>
<proteinExistence type="predicted"/>
<evidence type="ECO:0000313" key="2">
    <source>
        <dbReference type="Proteomes" id="UP001138500"/>
    </source>
</evidence>